<sequence>MMVFPHSPLPQISHPSFDTI</sequence>
<dbReference type="AlphaFoldDB" id="A0A0A9B9N0"/>
<reference evidence="2" key="1">
    <citation type="submission" date="2014-09" db="EMBL/GenBank/DDBJ databases">
        <authorList>
            <person name="Magalhaes I.L.F."/>
            <person name="Oliveira U."/>
            <person name="Santos F.R."/>
            <person name="Vidigal T.H.D.A."/>
            <person name="Brescovit A.D."/>
            <person name="Santos A.J."/>
        </authorList>
    </citation>
    <scope>NUCLEOTIDE SEQUENCE</scope>
    <source>
        <tissue evidence="2">Shoot tissue taken approximately 20 cm above the soil surface</tissue>
    </source>
</reference>
<reference evidence="2" key="2">
    <citation type="journal article" date="2015" name="Data Brief">
        <title>Shoot transcriptome of the giant reed, Arundo donax.</title>
        <authorList>
            <person name="Barrero R.A."/>
            <person name="Guerrero F.D."/>
            <person name="Moolhuijzen P."/>
            <person name="Goolsby J.A."/>
            <person name="Tidwell J."/>
            <person name="Bellgard S.E."/>
            <person name="Bellgard M.I."/>
        </authorList>
    </citation>
    <scope>NUCLEOTIDE SEQUENCE</scope>
    <source>
        <tissue evidence="2">Shoot tissue taken approximately 20 cm above the soil surface</tissue>
    </source>
</reference>
<protein>
    <submittedName>
        <fullName evidence="2">Uncharacterized protein</fullName>
    </submittedName>
</protein>
<organism evidence="2">
    <name type="scientific">Arundo donax</name>
    <name type="common">Giant reed</name>
    <name type="synonym">Donax arundinaceus</name>
    <dbReference type="NCBI Taxonomy" id="35708"/>
    <lineage>
        <taxon>Eukaryota</taxon>
        <taxon>Viridiplantae</taxon>
        <taxon>Streptophyta</taxon>
        <taxon>Embryophyta</taxon>
        <taxon>Tracheophyta</taxon>
        <taxon>Spermatophyta</taxon>
        <taxon>Magnoliopsida</taxon>
        <taxon>Liliopsida</taxon>
        <taxon>Poales</taxon>
        <taxon>Poaceae</taxon>
        <taxon>PACMAD clade</taxon>
        <taxon>Arundinoideae</taxon>
        <taxon>Arundineae</taxon>
        <taxon>Arundo</taxon>
    </lineage>
</organism>
<accession>A0A0A9B9N0</accession>
<dbReference type="EMBL" id="GBRH01237256">
    <property type="protein sequence ID" value="JAD60639.1"/>
    <property type="molecule type" value="Transcribed_RNA"/>
</dbReference>
<feature type="region of interest" description="Disordered" evidence="1">
    <location>
        <begin position="1"/>
        <end position="20"/>
    </location>
</feature>
<proteinExistence type="predicted"/>
<name>A0A0A9B9N0_ARUDO</name>
<evidence type="ECO:0000256" key="1">
    <source>
        <dbReference type="SAM" id="MobiDB-lite"/>
    </source>
</evidence>
<evidence type="ECO:0000313" key="2">
    <source>
        <dbReference type="EMBL" id="JAD60639.1"/>
    </source>
</evidence>